<dbReference type="AlphaFoldDB" id="A0A9D3WSG8"/>
<gene>
    <name evidence="2" type="ORF">KIL84_015524</name>
</gene>
<sequence>MCYLVLFRIKGLSQYWSACHKAATPPRLSVLQPPCAPPTSPLHFSDLPPHFCALFRRLMQGRRENSPREGHSCSPHTRKHAPSCSGVHVIFGPKLLRTQPSRLPG</sequence>
<organism evidence="2 3">
    <name type="scientific">Mauremys mutica</name>
    <name type="common">yellowpond turtle</name>
    <dbReference type="NCBI Taxonomy" id="74926"/>
    <lineage>
        <taxon>Eukaryota</taxon>
        <taxon>Metazoa</taxon>
        <taxon>Chordata</taxon>
        <taxon>Craniata</taxon>
        <taxon>Vertebrata</taxon>
        <taxon>Euteleostomi</taxon>
        <taxon>Archelosauria</taxon>
        <taxon>Testudinata</taxon>
        <taxon>Testudines</taxon>
        <taxon>Cryptodira</taxon>
        <taxon>Durocryptodira</taxon>
        <taxon>Testudinoidea</taxon>
        <taxon>Geoemydidae</taxon>
        <taxon>Geoemydinae</taxon>
        <taxon>Mauremys</taxon>
    </lineage>
</organism>
<dbReference type="EMBL" id="JAHDVG010000487">
    <property type="protein sequence ID" value="KAH1166352.1"/>
    <property type="molecule type" value="Genomic_DNA"/>
</dbReference>
<accession>A0A9D3WSG8</accession>
<feature type="region of interest" description="Disordered" evidence="1">
    <location>
        <begin position="63"/>
        <end position="85"/>
    </location>
</feature>
<comment type="caution">
    <text evidence="2">The sequence shown here is derived from an EMBL/GenBank/DDBJ whole genome shotgun (WGS) entry which is preliminary data.</text>
</comment>
<evidence type="ECO:0000256" key="1">
    <source>
        <dbReference type="SAM" id="MobiDB-lite"/>
    </source>
</evidence>
<protein>
    <submittedName>
        <fullName evidence="2">Uncharacterized protein</fullName>
    </submittedName>
</protein>
<proteinExistence type="predicted"/>
<dbReference type="Proteomes" id="UP000827986">
    <property type="component" value="Unassembled WGS sequence"/>
</dbReference>
<reference evidence="2" key="1">
    <citation type="submission" date="2021-09" db="EMBL/GenBank/DDBJ databases">
        <title>The genome of Mauremys mutica provides insights into the evolution of semi-aquatic lifestyle.</title>
        <authorList>
            <person name="Gong S."/>
            <person name="Gao Y."/>
        </authorList>
    </citation>
    <scope>NUCLEOTIDE SEQUENCE</scope>
    <source>
        <strain evidence="2">MM-2020</strain>
        <tissue evidence="2">Muscle</tissue>
    </source>
</reference>
<keyword evidence="3" id="KW-1185">Reference proteome</keyword>
<evidence type="ECO:0000313" key="3">
    <source>
        <dbReference type="Proteomes" id="UP000827986"/>
    </source>
</evidence>
<evidence type="ECO:0000313" key="2">
    <source>
        <dbReference type="EMBL" id="KAH1166352.1"/>
    </source>
</evidence>
<name>A0A9D3WSG8_9SAUR</name>